<dbReference type="InterPro" id="IPR010982">
    <property type="entry name" value="Lambda_DNA-bd_dom_sf"/>
</dbReference>
<sequence length="260" mass="28566">MKSVDEGKRRPILVGGRELREIVREKREQLSLSRRELADKVSLIAQQPGLITAGAISEFEAGRIVRPSYLHELLQVLGLKSPSMLANGGNNLLDPAPRGTPSGSSAERMASSIRDVPVVGVIAAGAWMEHDRVESHEGIPAIPDTRFDRLEQYALRVSGDSINKLAQDGDALVCVPYFSYRGTLTDGDFVHVERNRGGLVEVTVKRLRVTAAGHWLEGYSTEDRYNTRLELTPSGESASEDFTVEIRGLAISVHRSLLVR</sequence>
<dbReference type="SUPFAM" id="SSF51306">
    <property type="entry name" value="LexA/Signal peptidase"/>
    <property type="match status" value="1"/>
</dbReference>
<reference evidence="2" key="2">
    <citation type="submission" date="2020-09" db="EMBL/GenBank/DDBJ databases">
        <authorList>
            <person name="Sun Q."/>
            <person name="Zhou Y."/>
        </authorList>
    </citation>
    <scope>NUCLEOTIDE SEQUENCE</scope>
    <source>
        <strain evidence="2">CGMCC 1.12214</strain>
    </source>
</reference>
<evidence type="ECO:0000313" key="3">
    <source>
        <dbReference type="Proteomes" id="UP000603912"/>
    </source>
</evidence>
<dbReference type="Gene3D" id="1.10.260.40">
    <property type="entry name" value="lambda repressor-like DNA-binding domains"/>
    <property type="match status" value="1"/>
</dbReference>
<dbReference type="InterPro" id="IPR036286">
    <property type="entry name" value="LexA/Signal_pep-like_sf"/>
</dbReference>
<dbReference type="InterPro" id="IPR015927">
    <property type="entry name" value="Peptidase_S24_S26A/B/C"/>
</dbReference>
<accession>A0A917I5X0</accession>
<reference evidence="2" key="1">
    <citation type="journal article" date="2014" name="Int. J. Syst. Evol. Microbiol.">
        <title>Complete genome sequence of Corynebacterium casei LMG S-19264T (=DSM 44701T), isolated from a smear-ripened cheese.</title>
        <authorList>
            <consortium name="US DOE Joint Genome Institute (JGI-PGF)"/>
            <person name="Walter F."/>
            <person name="Albersmeier A."/>
            <person name="Kalinowski J."/>
            <person name="Ruckert C."/>
        </authorList>
    </citation>
    <scope>NUCLEOTIDE SEQUENCE</scope>
    <source>
        <strain evidence="2">CGMCC 1.12214</strain>
    </source>
</reference>
<organism evidence="2 3">
    <name type="scientific">Alsobacter metallidurans</name>
    <dbReference type="NCBI Taxonomy" id="340221"/>
    <lineage>
        <taxon>Bacteria</taxon>
        <taxon>Pseudomonadati</taxon>
        <taxon>Pseudomonadota</taxon>
        <taxon>Alphaproteobacteria</taxon>
        <taxon>Hyphomicrobiales</taxon>
        <taxon>Alsobacteraceae</taxon>
        <taxon>Alsobacter</taxon>
    </lineage>
</organism>
<evidence type="ECO:0000313" key="2">
    <source>
        <dbReference type="EMBL" id="GGH14551.1"/>
    </source>
</evidence>
<dbReference type="AlphaFoldDB" id="A0A917I5X0"/>
<name>A0A917I5X0_9HYPH</name>
<dbReference type="Gene3D" id="2.10.109.10">
    <property type="entry name" value="Umud Fragment, subunit A"/>
    <property type="match status" value="1"/>
</dbReference>
<dbReference type="EMBL" id="BMES01000001">
    <property type="protein sequence ID" value="GGH14551.1"/>
    <property type="molecule type" value="Genomic_DNA"/>
</dbReference>
<evidence type="ECO:0000259" key="1">
    <source>
        <dbReference type="PROSITE" id="PS50943"/>
    </source>
</evidence>
<gene>
    <name evidence="2" type="ORF">GCM10007036_13950</name>
</gene>
<protein>
    <recommendedName>
        <fullName evidence="1">HTH cro/C1-type domain-containing protein</fullName>
    </recommendedName>
</protein>
<proteinExistence type="predicted"/>
<keyword evidence="3" id="KW-1185">Reference proteome</keyword>
<dbReference type="GO" id="GO:0003677">
    <property type="term" value="F:DNA binding"/>
    <property type="evidence" value="ECO:0007669"/>
    <property type="project" value="InterPro"/>
</dbReference>
<dbReference type="Pfam" id="PF00717">
    <property type="entry name" value="Peptidase_S24"/>
    <property type="match status" value="1"/>
</dbReference>
<dbReference type="Proteomes" id="UP000603912">
    <property type="component" value="Unassembled WGS sequence"/>
</dbReference>
<comment type="caution">
    <text evidence="2">The sequence shown here is derived from an EMBL/GenBank/DDBJ whole genome shotgun (WGS) entry which is preliminary data.</text>
</comment>
<dbReference type="CDD" id="cd00093">
    <property type="entry name" value="HTH_XRE"/>
    <property type="match status" value="1"/>
</dbReference>
<feature type="domain" description="HTH cro/C1-type" evidence="1">
    <location>
        <begin position="23"/>
        <end position="85"/>
    </location>
</feature>
<dbReference type="InterPro" id="IPR001387">
    <property type="entry name" value="Cro/C1-type_HTH"/>
</dbReference>
<dbReference type="PROSITE" id="PS50943">
    <property type="entry name" value="HTH_CROC1"/>
    <property type="match status" value="1"/>
</dbReference>
<dbReference type="RefSeq" id="WP_188516935.1">
    <property type="nucleotide sequence ID" value="NZ_BMES01000001.1"/>
</dbReference>